<evidence type="ECO:0000313" key="2">
    <source>
        <dbReference type="EMBL" id="EGG51307.1"/>
    </source>
</evidence>
<keyword evidence="3" id="KW-1185">Reference proteome</keyword>
<evidence type="ECO:0000256" key="1">
    <source>
        <dbReference type="SAM" id="Phobius"/>
    </source>
</evidence>
<dbReference type="AlphaFoldDB" id="F3QXD5"/>
<comment type="caution">
    <text evidence="2">The sequence shown here is derived from an EMBL/GenBank/DDBJ whole genome shotgun (WGS) entry which is preliminary data.</text>
</comment>
<name>F3QXD5_9BACT</name>
<accession>F3QXD5</accession>
<dbReference type="EMBL" id="AFBR01000084">
    <property type="protein sequence ID" value="EGG51307.1"/>
    <property type="molecule type" value="Genomic_DNA"/>
</dbReference>
<proteinExistence type="predicted"/>
<feature type="transmembrane region" description="Helical" evidence="1">
    <location>
        <begin position="23"/>
        <end position="46"/>
    </location>
</feature>
<gene>
    <name evidence="2" type="ORF">HMPREF9442_02870</name>
</gene>
<keyword evidence="1" id="KW-1133">Transmembrane helix</keyword>
<reference evidence="2 3" key="1">
    <citation type="submission" date="2011-02" db="EMBL/GenBank/DDBJ databases">
        <authorList>
            <person name="Weinstock G."/>
            <person name="Sodergren E."/>
            <person name="Clifton S."/>
            <person name="Fulton L."/>
            <person name="Fulton B."/>
            <person name="Courtney L."/>
            <person name="Fronick C."/>
            <person name="Harrison M."/>
            <person name="Strong C."/>
            <person name="Farmer C."/>
            <person name="Delahaunty K."/>
            <person name="Markovic C."/>
            <person name="Hall O."/>
            <person name="Minx P."/>
            <person name="Tomlinson C."/>
            <person name="Mitreva M."/>
            <person name="Hou S."/>
            <person name="Chen J."/>
            <person name="Wollam A."/>
            <person name="Pepin K.H."/>
            <person name="Johnson M."/>
            <person name="Bhonagiri V."/>
            <person name="Zhang X."/>
            <person name="Suruliraj S."/>
            <person name="Warren W."/>
            <person name="Chinwalla A."/>
            <person name="Mardis E.R."/>
            <person name="Wilson R.K."/>
        </authorList>
    </citation>
    <scope>NUCLEOTIDE SEQUENCE [LARGE SCALE GENOMIC DNA]</scope>
    <source>
        <strain evidence="2 3">YIT 11841</strain>
    </source>
</reference>
<evidence type="ECO:0000313" key="3">
    <source>
        <dbReference type="Proteomes" id="UP000005546"/>
    </source>
</evidence>
<keyword evidence="1" id="KW-0472">Membrane</keyword>
<dbReference type="Proteomes" id="UP000005546">
    <property type="component" value="Unassembled WGS sequence"/>
</dbReference>
<dbReference type="HOGENOM" id="CLU_3101874_0_0_10"/>
<protein>
    <submittedName>
        <fullName evidence="2">Conserved domain protein</fullName>
    </submittedName>
</protein>
<sequence>MGNKFRLFTLYYEKENRERQNKILLSLIFKAYLLSLHTPATGLFVLDKRIW</sequence>
<dbReference type="STRING" id="762982.HMPREF9442_02870"/>
<keyword evidence="1" id="KW-0812">Transmembrane</keyword>
<organism evidence="2 3">
    <name type="scientific">Paraprevotella xylaniphila YIT 11841</name>
    <dbReference type="NCBI Taxonomy" id="762982"/>
    <lineage>
        <taxon>Bacteria</taxon>
        <taxon>Pseudomonadati</taxon>
        <taxon>Bacteroidota</taxon>
        <taxon>Bacteroidia</taxon>
        <taxon>Bacteroidales</taxon>
        <taxon>Prevotellaceae</taxon>
        <taxon>Paraprevotella</taxon>
    </lineage>
</organism>